<name>A0A269Y151_9PROT</name>
<evidence type="ECO:0000256" key="6">
    <source>
        <dbReference type="RuleBase" id="RU365090"/>
    </source>
</evidence>
<comment type="cofactor">
    <cofactor evidence="6">
        <name>Mg(2+)</name>
        <dbReference type="ChEBI" id="CHEBI:18420"/>
    </cofactor>
</comment>
<dbReference type="InterPro" id="IPR005111">
    <property type="entry name" value="MoeA_C_domain_IV"/>
</dbReference>
<dbReference type="InterPro" id="IPR036135">
    <property type="entry name" value="MoeA_linker/N_sf"/>
</dbReference>
<gene>
    <name evidence="8" type="ORF">B8X00_00825</name>
</gene>
<comment type="function">
    <text evidence="1 6">Catalyzes the insertion of molybdate into adenylated molybdopterin with the concomitant release of AMP.</text>
</comment>
<keyword evidence="4 6" id="KW-0501">Molybdenum cofactor biosynthesis</keyword>
<dbReference type="EMBL" id="NCXK01000001">
    <property type="protein sequence ID" value="PAK79287.1"/>
    <property type="molecule type" value="Genomic_DNA"/>
</dbReference>
<keyword evidence="6" id="KW-0460">Magnesium</keyword>
<keyword evidence="6 8" id="KW-0808">Transferase</keyword>
<dbReference type="RefSeq" id="WP_095348903.1">
    <property type="nucleotide sequence ID" value="NZ_JBDNMF010000004.1"/>
</dbReference>
<dbReference type="SUPFAM" id="SSF63882">
    <property type="entry name" value="MoeA N-terminal region -like"/>
    <property type="match status" value="1"/>
</dbReference>
<dbReference type="GO" id="GO:0061599">
    <property type="term" value="F:molybdopterin molybdotransferase activity"/>
    <property type="evidence" value="ECO:0007669"/>
    <property type="project" value="UniProtKB-UniRule"/>
</dbReference>
<dbReference type="NCBIfam" id="NF045515">
    <property type="entry name" value="Glp_gephyrin"/>
    <property type="match status" value="1"/>
</dbReference>
<dbReference type="OrthoDB" id="9804758at2"/>
<dbReference type="Gene3D" id="3.90.105.10">
    <property type="entry name" value="Molybdopterin biosynthesis moea protein, domain 2"/>
    <property type="match status" value="1"/>
</dbReference>
<dbReference type="CDD" id="cd00887">
    <property type="entry name" value="MoeA"/>
    <property type="match status" value="1"/>
</dbReference>
<proteinExistence type="inferred from homology"/>
<dbReference type="UniPathway" id="UPA00344"/>
<protein>
    <recommendedName>
        <fullName evidence="6">Molybdopterin molybdenumtransferase</fullName>
        <ecNumber evidence="6">2.10.1.1</ecNumber>
    </recommendedName>
</protein>
<evidence type="ECO:0000256" key="1">
    <source>
        <dbReference type="ARBA" id="ARBA00002901"/>
    </source>
</evidence>
<comment type="pathway">
    <text evidence="2 6">Cofactor biosynthesis; molybdopterin biosynthesis.</text>
</comment>
<dbReference type="PANTHER" id="PTHR10192:SF5">
    <property type="entry name" value="GEPHYRIN"/>
    <property type="match status" value="1"/>
</dbReference>
<dbReference type="InterPro" id="IPR005110">
    <property type="entry name" value="MoeA_linker/N"/>
</dbReference>
<dbReference type="InterPro" id="IPR038987">
    <property type="entry name" value="MoeA-like"/>
</dbReference>
<accession>A0A269Y151</accession>
<comment type="catalytic activity">
    <reaction evidence="5">
        <text>adenylyl-molybdopterin + molybdate = Mo-molybdopterin + AMP + H(+)</text>
        <dbReference type="Rhea" id="RHEA:35047"/>
        <dbReference type="ChEBI" id="CHEBI:15378"/>
        <dbReference type="ChEBI" id="CHEBI:36264"/>
        <dbReference type="ChEBI" id="CHEBI:62727"/>
        <dbReference type="ChEBI" id="CHEBI:71302"/>
        <dbReference type="ChEBI" id="CHEBI:456215"/>
        <dbReference type="EC" id="2.10.1.1"/>
    </reaction>
</comment>
<feature type="domain" description="MoaB/Mog" evidence="7">
    <location>
        <begin position="199"/>
        <end position="336"/>
    </location>
</feature>
<organism evidence="8 9">
    <name type="scientific">Acetobacter fabarum</name>
    <dbReference type="NCBI Taxonomy" id="483199"/>
    <lineage>
        <taxon>Bacteria</taxon>
        <taxon>Pseudomonadati</taxon>
        <taxon>Pseudomonadota</taxon>
        <taxon>Alphaproteobacteria</taxon>
        <taxon>Acetobacterales</taxon>
        <taxon>Acetobacteraceae</taxon>
        <taxon>Acetobacter</taxon>
    </lineage>
</organism>
<dbReference type="Pfam" id="PF03454">
    <property type="entry name" value="MoeA_C"/>
    <property type="match status" value="1"/>
</dbReference>
<dbReference type="Proteomes" id="UP000216151">
    <property type="component" value="Unassembled WGS sequence"/>
</dbReference>
<evidence type="ECO:0000256" key="2">
    <source>
        <dbReference type="ARBA" id="ARBA00005046"/>
    </source>
</evidence>
<keyword evidence="6" id="KW-0479">Metal-binding</keyword>
<dbReference type="EC" id="2.10.1.1" evidence="6"/>
<evidence type="ECO:0000313" key="8">
    <source>
        <dbReference type="EMBL" id="PAK79287.1"/>
    </source>
</evidence>
<dbReference type="SUPFAM" id="SSF53218">
    <property type="entry name" value="Molybdenum cofactor biosynthesis proteins"/>
    <property type="match status" value="1"/>
</dbReference>
<dbReference type="GO" id="GO:0006777">
    <property type="term" value="P:Mo-molybdopterin cofactor biosynthetic process"/>
    <property type="evidence" value="ECO:0007669"/>
    <property type="project" value="UniProtKB-UniRule"/>
</dbReference>
<dbReference type="InterPro" id="IPR036425">
    <property type="entry name" value="MoaB/Mog-like_dom_sf"/>
</dbReference>
<dbReference type="Gene3D" id="3.40.980.10">
    <property type="entry name" value="MoaB/Mog-like domain"/>
    <property type="match status" value="1"/>
</dbReference>
<dbReference type="Gene3D" id="2.170.190.11">
    <property type="entry name" value="Molybdopterin biosynthesis moea protein, domain 3"/>
    <property type="match status" value="1"/>
</dbReference>
<dbReference type="SMART" id="SM00852">
    <property type="entry name" value="MoCF_biosynth"/>
    <property type="match status" value="1"/>
</dbReference>
<evidence type="ECO:0000256" key="3">
    <source>
        <dbReference type="ARBA" id="ARBA00010763"/>
    </source>
</evidence>
<dbReference type="SUPFAM" id="SSF63867">
    <property type="entry name" value="MoeA C-terminal domain-like"/>
    <property type="match status" value="1"/>
</dbReference>
<evidence type="ECO:0000256" key="5">
    <source>
        <dbReference type="ARBA" id="ARBA00047317"/>
    </source>
</evidence>
<dbReference type="InterPro" id="IPR036688">
    <property type="entry name" value="MoeA_C_domain_IV_sf"/>
</dbReference>
<sequence length="423" mass="44551">MRIQRQKVKLSYINMAPRTPKGDEFMLDVATARARILENLLPCGQETVALSAACGRILAQDVHARRANPPVCVSAMDGYAVRAADTRPGAVLQIIDEAPAGRPSARTVAAGECIRLFTGSQIPAGADTIIIQENTQRAGQQITLTQAATAGQFIRRQGQDFAQGAVLLSAGSRLGPRDIGLAAAGGLVWLPVFRRPRVGILATGDEILLPGDTAPPDGIFNSASFMLAALLGQNGADSIVLPVARDNATSLSNAFAHTRDLDMLITIGGASVGAYDLVRPTLEKAGLVQNFWKIAMRPGKPLMSGTLHGMPVLGLPGNPVAALVCSLVFVLPALHKLMGITVANTMPTQTALLGADVPENDQRQDFLRATLQTTQEGQLVATPFGPQDSAQLNILSKSQALIIRPPHDPAQKAGTACQIMPLP</sequence>
<dbReference type="PANTHER" id="PTHR10192">
    <property type="entry name" value="MOLYBDOPTERIN BIOSYNTHESIS PROTEIN"/>
    <property type="match status" value="1"/>
</dbReference>
<reference evidence="8 9" key="1">
    <citation type="submission" date="2017-04" db="EMBL/GenBank/DDBJ databases">
        <title>Kefir bacterial isolates.</title>
        <authorList>
            <person name="Kim Y."/>
            <person name="Blasche S."/>
            <person name="Patil K.R."/>
        </authorList>
    </citation>
    <scope>NUCLEOTIDE SEQUENCE [LARGE SCALE GENOMIC DNA]</scope>
    <source>
        <strain evidence="8 9">KR</strain>
    </source>
</reference>
<dbReference type="AlphaFoldDB" id="A0A269Y151"/>
<dbReference type="InterPro" id="IPR001453">
    <property type="entry name" value="MoaB/Mog_dom"/>
</dbReference>
<dbReference type="GO" id="GO:0046872">
    <property type="term" value="F:metal ion binding"/>
    <property type="evidence" value="ECO:0007669"/>
    <property type="project" value="UniProtKB-UniRule"/>
</dbReference>
<evidence type="ECO:0000313" key="9">
    <source>
        <dbReference type="Proteomes" id="UP000216151"/>
    </source>
</evidence>
<evidence type="ECO:0000256" key="4">
    <source>
        <dbReference type="ARBA" id="ARBA00023150"/>
    </source>
</evidence>
<dbReference type="Gene3D" id="2.40.340.10">
    <property type="entry name" value="MoeA, C-terminal, domain IV"/>
    <property type="match status" value="1"/>
</dbReference>
<dbReference type="Pfam" id="PF00994">
    <property type="entry name" value="MoCF_biosynth"/>
    <property type="match status" value="1"/>
</dbReference>
<evidence type="ECO:0000259" key="7">
    <source>
        <dbReference type="SMART" id="SM00852"/>
    </source>
</evidence>
<comment type="similarity">
    <text evidence="3 6">Belongs to the MoeA family.</text>
</comment>
<dbReference type="Pfam" id="PF03453">
    <property type="entry name" value="MoeA_N"/>
    <property type="match status" value="1"/>
</dbReference>
<comment type="caution">
    <text evidence="8">The sequence shown here is derived from an EMBL/GenBank/DDBJ whole genome shotgun (WGS) entry which is preliminary data.</text>
</comment>
<dbReference type="GO" id="GO:0005829">
    <property type="term" value="C:cytosol"/>
    <property type="evidence" value="ECO:0007669"/>
    <property type="project" value="TreeGrafter"/>
</dbReference>
<keyword evidence="9" id="KW-1185">Reference proteome</keyword>
<keyword evidence="6" id="KW-0500">Molybdenum</keyword>